<comment type="caution">
    <text evidence="6">The sequence shown here is derived from an EMBL/GenBank/DDBJ whole genome shotgun (WGS) entry which is preliminary data.</text>
</comment>
<dbReference type="GO" id="GO:0015833">
    <property type="term" value="P:peptide transport"/>
    <property type="evidence" value="ECO:0007669"/>
    <property type="project" value="InterPro"/>
</dbReference>
<protein>
    <submittedName>
        <fullName evidence="6">Peptide/nickel transport system ATP-binding protein</fullName>
    </submittedName>
</protein>
<dbReference type="GO" id="GO:0016887">
    <property type="term" value="F:ATP hydrolysis activity"/>
    <property type="evidence" value="ECO:0007669"/>
    <property type="project" value="InterPro"/>
</dbReference>
<accession>A0A4R6JHC8</accession>
<dbReference type="PROSITE" id="PS00211">
    <property type="entry name" value="ABC_TRANSPORTER_1"/>
    <property type="match status" value="1"/>
</dbReference>
<evidence type="ECO:0000313" key="7">
    <source>
        <dbReference type="Proteomes" id="UP000295388"/>
    </source>
</evidence>
<evidence type="ECO:0000256" key="3">
    <source>
        <dbReference type="ARBA" id="ARBA00022741"/>
    </source>
</evidence>
<comment type="similarity">
    <text evidence="1">Belongs to the ABC transporter superfamily.</text>
</comment>
<dbReference type="InterPro" id="IPR003439">
    <property type="entry name" value="ABC_transporter-like_ATP-bd"/>
</dbReference>
<name>A0A4R6JHC8_9ACTN</name>
<dbReference type="InterPro" id="IPR027417">
    <property type="entry name" value="P-loop_NTPase"/>
</dbReference>
<evidence type="ECO:0000256" key="2">
    <source>
        <dbReference type="ARBA" id="ARBA00022448"/>
    </source>
</evidence>
<dbReference type="InterPro" id="IPR013563">
    <property type="entry name" value="Oligopep_ABC_C"/>
</dbReference>
<dbReference type="PANTHER" id="PTHR43067:SF3">
    <property type="entry name" value="MALTOSE ABC TRANSPORTER, ATP-BINDING PROTEIN"/>
    <property type="match status" value="1"/>
</dbReference>
<dbReference type="InterPro" id="IPR017871">
    <property type="entry name" value="ABC_transporter-like_CS"/>
</dbReference>
<keyword evidence="4 6" id="KW-0067">ATP-binding</keyword>
<dbReference type="Proteomes" id="UP000295388">
    <property type="component" value="Unassembled WGS sequence"/>
</dbReference>
<dbReference type="FunFam" id="3.40.50.300:FF:000016">
    <property type="entry name" value="Oligopeptide ABC transporter ATP-binding component"/>
    <property type="match status" value="1"/>
</dbReference>
<dbReference type="SUPFAM" id="SSF52540">
    <property type="entry name" value="P-loop containing nucleoside triphosphate hydrolases"/>
    <property type="match status" value="1"/>
</dbReference>
<evidence type="ECO:0000313" key="6">
    <source>
        <dbReference type="EMBL" id="TDO33925.1"/>
    </source>
</evidence>
<dbReference type="GO" id="GO:0005524">
    <property type="term" value="F:ATP binding"/>
    <property type="evidence" value="ECO:0007669"/>
    <property type="project" value="UniProtKB-KW"/>
</dbReference>
<reference evidence="6 7" key="1">
    <citation type="submission" date="2019-03" db="EMBL/GenBank/DDBJ databases">
        <title>Genomic Encyclopedia of Type Strains, Phase III (KMG-III): the genomes of soil and plant-associated and newly described type strains.</title>
        <authorList>
            <person name="Whitman W."/>
        </authorList>
    </citation>
    <scope>NUCLEOTIDE SEQUENCE [LARGE SCALE GENOMIC DNA]</scope>
    <source>
        <strain evidence="6 7">VKM Ac-2527</strain>
    </source>
</reference>
<dbReference type="RefSeq" id="WP_202869936.1">
    <property type="nucleotide sequence ID" value="NZ_SNWQ01000029.1"/>
</dbReference>
<dbReference type="AlphaFoldDB" id="A0A4R6JHC8"/>
<feature type="domain" description="ABC transporter" evidence="5">
    <location>
        <begin position="13"/>
        <end position="256"/>
    </location>
</feature>
<keyword evidence="7" id="KW-1185">Reference proteome</keyword>
<keyword evidence="2" id="KW-0813">Transport</keyword>
<dbReference type="Gene3D" id="3.40.50.300">
    <property type="entry name" value="P-loop containing nucleotide triphosphate hydrolases"/>
    <property type="match status" value="1"/>
</dbReference>
<dbReference type="EMBL" id="SNWQ01000029">
    <property type="protein sequence ID" value="TDO33925.1"/>
    <property type="molecule type" value="Genomic_DNA"/>
</dbReference>
<proteinExistence type="inferred from homology"/>
<evidence type="ECO:0000256" key="4">
    <source>
        <dbReference type="ARBA" id="ARBA00022840"/>
    </source>
</evidence>
<dbReference type="InterPro" id="IPR003593">
    <property type="entry name" value="AAA+_ATPase"/>
</dbReference>
<sequence>MHGHIEGKPILEVRGLTVEYDTGAHPVVAVDDVDLDVHAGEFVGVVGESGCGKSTLLFAIAQLLSPPAAITGGSVRFQGQDLVAMSEKKLAALRWRDFSVVMQSAMNALNPVKSIGSQFRDAIMAHDEPVADDRPAEVLRLVGIDPIHLKSYPHQLSGGMRQRAMIAMALLFTPDLIIMDEPTSALDVVAQRSLMLQIKDLQQRLGFAVVFVTHDMSLISHFSDQLLVMYAGQVVELGATRAVFDHPAHPYSKGLLDAFPSIRGPKVPLTGIPGSPPNLAHPPSGCRFNPRCPEAFADCTKVEPELYRVGSVQARCLLHAPSNKPAPVQEATS</sequence>
<organism evidence="6 7">
    <name type="scientific">Kribbella caucasensis</name>
    <dbReference type="NCBI Taxonomy" id="2512215"/>
    <lineage>
        <taxon>Bacteria</taxon>
        <taxon>Bacillati</taxon>
        <taxon>Actinomycetota</taxon>
        <taxon>Actinomycetes</taxon>
        <taxon>Propionibacteriales</taxon>
        <taxon>Kribbellaceae</taxon>
        <taxon>Kribbella</taxon>
    </lineage>
</organism>
<dbReference type="Pfam" id="PF00005">
    <property type="entry name" value="ABC_tran"/>
    <property type="match status" value="1"/>
</dbReference>
<dbReference type="Pfam" id="PF08352">
    <property type="entry name" value="oligo_HPY"/>
    <property type="match status" value="1"/>
</dbReference>
<dbReference type="PROSITE" id="PS50893">
    <property type="entry name" value="ABC_TRANSPORTER_2"/>
    <property type="match status" value="1"/>
</dbReference>
<gene>
    <name evidence="6" type="ORF">EV643_12923</name>
</gene>
<evidence type="ECO:0000259" key="5">
    <source>
        <dbReference type="PROSITE" id="PS50893"/>
    </source>
</evidence>
<dbReference type="CDD" id="cd03257">
    <property type="entry name" value="ABC_NikE_OppD_transporters"/>
    <property type="match status" value="1"/>
</dbReference>
<evidence type="ECO:0000256" key="1">
    <source>
        <dbReference type="ARBA" id="ARBA00005417"/>
    </source>
</evidence>
<keyword evidence="3" id="KW-0547">Nucleotide-binding</keyword>
<dbReference type="SMART" id="SM00382">
    <property type="entry name" value="AAA"/>
    <property type="match status" value="1"/>
</dbReference>
<dbReference type="NCBIfam" id="TIGR01727">
    <property type="entry name" value="oligo_HPY"/>
    <property type="match status" value="1"/>
</dbReference>
<dbReference type="PANTHER" id="PTHR43067">
    <property type="entry name" value="OLIGOPEPTIDE/DIPEPTIDE ABC TRANSPORTER, ATPASE SUBUNIT"/>
    <property type="match status" value="1"/>
</dbReference>